<evidence type="ECO:0000256" key="1">
    <source>
        <dbReference type="SAM" id="MobiDB-lite"/>
    </source>
</evidence>
<dbReference type="Pfam" id="PF01345">
    <property type="entry name" value="DUF11"/>
    <property type="match status" value="1"/>
</dbReference>
<dbReference type="KEGG" id="slan:GV829_10885"/>
<dbReference type="SUPFAM" id="SSF49464">
    <property type="entry name" value="Carboxypeptidase regulatory domain-like"/>
    <property type="match status" value="1"/>
</dbReference>
<dbReference type="EMBL" id="CP053015">
    <property type="protein sequence ID" value="QJQ32884.1"/>
    <property type="molecule type" value="Genomic_DNA"/>
</dbReference>
<keyword evidence="2" id="KW-0732">Signal</keyword>
<dbReference type="GO" id="GO:0030246">
    <property type="term" value="F:carbohydrate binding"/>
    <property type="evidence" value="ECO:0007669"/>
    <property type="project" value="InterPro"/>
</dbReference>
<evidence type="ECO:0000313" key="4">
    <source>
        <dbReference type="EMBL" id="QJQ32884.1"/>
    </source>
</evidence>
<keyword evidence="5" id="KW-1185">Reference proteome</keyword>
<dbReference type="Proteomes" id="UP000503018">
    <property type="component" value="Chromosome"/>
</dbReference>
<feature type="signal peptide" evidence="2">
    <location>
        <begin position="1"/>
        <end position="26"/>
    </location>
</feature>
<proteinExistence type="predicted"/>
<reference evidence="4 5" key="1">
    <citation type="submission" date="2020-01" db="EMBL/GenBank/DDBJ databases">
        <title>Sphingomonas sp. strain CSW-10.</title>
        <authorList>
            <person name="Chen W.-M."/>
        </authorList>
    </citation>
    <scope>NUCLEOTIDE SEQUENCE [LARGE SCALE GENOMIC DNA]</scope>
    <source>
        <strain evidence="4 5">CSW-10</strain>
    </source>
</reference>
<dbReference type="InterPro" id="IPR047589">
    <property type="entry name" value="DUF11_rpt"/>
</dbReference>
<dbReference type="InterPro" id="IPR001434">
    <property type="entry name" value="OmcB-like_DUF11"/>
</dbReference>
<dbReference type="SUPFAM" id="SSF49452">
    <property type="entry name" value="Starch-binding domain-like"/>
    <property type="match status" value="1"/>
</dbReference>
<feature type="compositionally biased region" description="Gly residues" evidence="1">
    <location>
        <begin position="90"/>
        <end position="105"/>
    </location>
</feature>
<organism evidence="4 5">
    <name type="scientific">Sphingomonas lacunae</name>
    <dbReference type="NCBI Taxonomy" id="2698828"/>
    <lineage>
        <taxon>Bacteria</taxon>
        <taxon>Pseudomonadati</taxon>
        <taxon>Pseudomonadota</taxon>
        <taxon>Alphaproteobacteria</taxon>
        <taxon>Sphingomonadales</taxon>
        <taxon>Sphingomonadaceae</taxon>
        <taxon>Sphingomonas</taxon>
    </lineage>
</organism>
<protein>
    <recommendedName>
        <fullName evidence="3">DUF11 domain-containing protein</fullName>
    </recommendedName>
</protein>
<evidence type="ECO:0000313" key="5">
    <source>
        <dbReference type="Proteomes" id="UP000503018"/>
    </source>
</evidence>
<feature type="region of interest" description="Disordered" evidence="1">
    <location>
        <begin position="90"/>
        <end position="109"/>
    </location>
</feature>
<gene>
    <name evidence="4" type="ORF">GV829_10885</name>
</gene>
<evidence type="ECO:0000256" key="2">
    <source>
        <dbReference type="SAM" id="SignalP"/>
    </source>
</evidence>
<dbReference type="NCBIfam" id="TIGR01451">
    <property type="entry name" value="B_ant_repeat"/>
    <property type="match status" value="1"/>
</dbReference>
<evidence type="ECO:0000259" key="3">
    <source>
        <dbReference type="Pfam" id="PF01345"/>
    </source>
</evidence>
<feature type="domain" description="DUF11" evidence="3">
    <location>
        <begin position="362"/>
        <end position="470"/>
    </location>
</feature>
<dbReference type="InterPro" id="IPR008969">
    <property type="entry name" value="CarboxyPept-like_regulatory"/>
</dbReference>
<sequence length="1699" mass="182298">MSLWRNLCSVMTAATAAALLPGGVSAQVITNVASADWTGPTGGSRTVRSNQVAISVVSPPATNVIYRIDSPGTGTLTRIDGSGCTSGNSIGGLSVGGDTTSGGPGQSPTQVSLNHADDFTAGQPIAFGITSPADNRDPNARDSFDVTVRTGNGDLETVRLREDANNSGFFVGYIATMRIPPALVQGDCRLSVAPGAPLDVNLYRIGSNDSIARAQISFLVDPFGIVFDSGDGAPVRGARVTLINAATGQPAQVFGDDGVSSFPNSVITGSTVTDAGGQVYAFPAGDYRFPFVAPGSYRLLVEPPEPYSWQSSATIAELAQFRRPDNGEPYTLGTASYGAVFQLFTPTPVRIDIPVDRPQAGLQLTKTSSTATATPGSTVQYRITLRNADSTRTTGALTVTDDMPRDVRLRPGSIRYNGNPVTASITPDGGRFTVGLPPLAGGALGLITYLADIRPDSQPGEATNIAVASDNRGSRSNVGEATVRISRDIVGDRITIIGRVTDGGCSADPASARGIQGVRVMLQDGSFAVTDSDGRYHFEGVRPGLHVVQIDPSSLPGLVVPINCAANNRAAGSAISRFVEGRGGELKRADFRAVSIASPEAPADAESSAVPVISAPARPAVASDISVAGGDRDFFANQTAGIDWLFPEPDYNPRSPVVRVAIKHLPGQRVELSVNGRPVNGLSFDGANPSPDRSFYVSVWSGIEVNDRDNRFVARVLDESGALVQELSRTIHYANSPMNVSLVRERSLLVADGLNRPVIAVRLTDRDGRPVKHGLVGDFTVAAPHRAAIESDAEQERQLSGLDRGRATWRIPGDDGVAYIELDPTTASGTARLNFTFRDEQVTREVQLDVWLNPGDRPWTVVGFAAGTVGYNTLDDRMEPVAEDLPSDNVDGRVALYAKGRILGQWLMTMSYDSDREQDEARFGGVIDPRAYYTIYADRADNGFDAASVRNLYLRLERPQFYALFGDFETAINEPQLTRYQRAMNGVRAEYRGSNLAATAFIADTPYRYRRDEMQGNGLSGPYQLSTRDVLANSERVTLEIRDRTRSDIIVESRQLTRHIDYDIDYFAGTLTFREPILSRDPALNPQFIVVDYETRGVGQRVVNGGGRVSWTSNDESLRVGLTGIHDANDSARANLGGVDVRYRPAPSVEMRAEYAVSDSQSRKAGVADVGTASAWLVEVEHHGSVFDLLAYARQRDDGFGVGQLSNAGQASRRIGLDGSMRLGTGFSLIASAWQEDYLETDSRRRAGRLMGEWRGETTTLRAGLTRAEDTLPTGETNISTLVQLGGTQRLLNQRLELDAQTEFALGGQNESVDFPTRHTFGARYAVTQGITLVGAYEIASGGTVDARTVRAGFDVRPWDGARVSLTGNQQDIGEFGPRSFAAYGLSQSISLTENLMVDMTVDGQRTLGGINARDVLDPAQPVASGGFVDGSGAITEDFVAVTGGATWRNDDWNITGRAEYRDGELTDRYGATLGGLRQIGEGSAFGGLFTYTRATSETGPSTRTISAEVSWAHRPADSRWSFLEKLEFRADALSNAIAGQPGPIGGPVLTVSGDVNSKRVINSLTINYSPVDEDDGLWHEAGEYTLFWGARYTDDRFGDEDVTGWSTVVGLDLRFDLSEHVGVGVTGNARIGTDGNAKAFSAGPQIVVTPFENANIVIGYNIAGFRDRDFEESRYTRSGLFATFRLKFDQTTFEGLGL</sequence>
<dbReference type="InterPro" id="IPR013784">
    <property type="entry name" value="Carb-bd-like_fold"/>
</dbReference>
<accession>A0A6M4AV13</accession>
<feature type="chain" id="PRO_5026819724" description="DUF11 domain-containing protein" evidence="2">
    <location>
        <begin position="27"/>
        <end position="1699"/>
    </location>
</feature>
<name>A0A6M4AV13_9SPHN</name>